<organism evidence="1 2">
    <name type="scientific">Candidatus Gottesmanbacteria bacterium RBG_16_52_11</name>
    <dbReference type="NCBI Taxonomy" id="1798374"/>
    <lineage>
        <taxon>Bacteria</taxon>
        <taxon>Candidatus Gottesmaniibacteriota</taxon>
    </lineage>
</organism>
<gene>
    <name evidence="1" type="ORF">A2Z33_00640</name>
</gene>
<comment type="caution">
    <text evidence="1">The sequence shown here is derived from an EMBL/GenBank/DDBJ whole genome shotgun (WGS) entry which is preliminary data.</text>
</comment>
<proteinExistence type="predicted"/>
<dbReference type="Proteomes" id="UP000178448">
    <property type="component" value="Unassembled WGS sequence"/>
</dbReference>
<protein>
    <submittedName>
        <fullName evidence="1">Uncharacterized protein</fullName>
    </submittedName>
</protein>
<name>A0A1F5YMV9_9BACT</name>
<sequence length="135" mass="14960">MTSFFPYAVARDKVIIQVMHERDHGLVTVAGAVSATGVSYDTIGYTNTDPLYEIRNVRVVCAIPGVLHGRVFTRDLRGDGRIYEEVPPPGQTGKIELGAPSKDWPYGYVRFPDGCMISQEELFPDGTITRLTQEP</sequence>
<evidence type="ECO:0000313" key="1">
    <source>
        <dbReference type="EMBL" id="OGG01528.1"/>
    </source>
</evidence>
<reference evidence="1 2" key="1">
    <citation type="journal article" date="2016" name="Nat. Commun.">
        <title>Thousands of microbial genomes shed light on interconnected biogeochemical processes in an aquifer system.</title>
        <authorList>
            <person name="Anantharaman K."/>
            <person name="Brown C.T."/>
            <person name="Hug L.A."/>
            <person name="Sharon I."/>
            <person name="Castelle C.J."/>
            <person name="Probst A.J."/>
            <person name="Thomas B.C."/>
            <person name="Singh A."/>
            <person name="Wilkins M.J."/>
            <person name="Karaoz U."/>
            <person name="Brodie E.L."/>
            <person name="Williams K.H."/>
            <person name="Hubbard S.S."/>
            <person name="Banfield J.F."/>
        </authorList>
    </citation>
    <scope>NUCLEOTIDE SEQUENCE [LARGE SCALE GENOMIC DNA]</scope>
</reference>
<dbReference type="AlphaFoldDB" id="A0A1F5YMV9"/>
<dbReference type="EMBL" id="MFJD01000015">
    <property type="protein sequence ID" value="OGG01528.1"/>
    <property type="molecule type" value="Genomic_DNA"/>
</dbReference>
<accession>A0A1F5YMV9</accession>
<evidence type="ECO:0000313" key="2">
    <source>
        <dbReference type="Proteomes" id="UP000178448"/>
    </source>
</evidence>